<dbReference type="GO" id="GO:0006605">
    <property type="term" value="P:protein targeting"/>
    <property type="evidence" value="ECO:0007669"/>
    <property type="project" value="UniProtKB-UniRule"/>
</dbReference>
<keyword evidence="7 9" id="KW-0811">Translocation</keyword>
<dbReference type="GO" id="GO:0009306">
    <property type="term" value="P:protein secretion"/>
    <property type="evidence" value="ECO:0007669"/>
    <property type="project" value="UniProtKB-UniRule"/>
</dbReference>
<dbReference type="PRINTS" id="PR01650">
    <property type="entry name" value="SECETRNLCASE"/>
</dbReference>
<accession>A0A6N7XGV2</accession>
<keyword evidence="8 9" id="KW-0472">Membrane</keyword>
<sequence>MAKENVQVSEEKVGFVKGTFKELKQVTWPTKGELARKTSVVLAVVILATFFVWLVDTGLSQLLALLIKG</sequence>
<dbReference type="InterPro" id="IPR038379">
    <property type="entry name" value="SecE_sf"/>
</dbReference>
<dbReference type="Proteomes" id="UP000440713">
    <property type="component" value="Unassembled WGS sequence"/>
</dbReference>
<evidence type="ECO:0000256" key="7">
    <source>
        <dbReference type="ARBA" id="ARBA00023010"/>
    </source>
</evidence>
<keyword evidence="11" id="KW-1185">Reference proteome</keyword>
<evidence type="ECO:0000313" key="10">
    <source>
        <dbReference type="EMBL" id="MST62823.1"/>
    </source>
</evidence>
<name>A0A6N7XGV2_9FIRM</name>
<evidence type="ECO:0000256" key="1">
    <source>
        <dbReference type="ARBA" id="ARBA00004370"/>
    </source>
</evidence>
<dbReference type="Pfam" id="PF00584">
    <property type="entry name" value="SecE"/>
    <property type="match status" value="1"/>
</dbReference>
<comment type="function">
    <text evidence="9">Essential subunit of the Sec protein translocation channel SecYEG. Clamps together the 2 halves of SecY. May contact the channel plug during translocation.</text>
</comment>
<organism evidence="10 11">
    <name type="scientific">Peptostreptococcus porci</name>
    <dbReference type="NCBI Taxonomy" id="2652282"/>
    <lineage>
        <taxon>Bacteria</taxon>
        <taxon>Bacillati</taxon>
        <taxon>Bacillota</taxon>
        <taxon>Clostridia</taxon>
        <taxon>Peptostreptococcales</taxon>
        <taxon>Peptostreptococcaceae</taxon>
        <taxon>Peptostreptococcus</taxon>
    </lineage>
</organism>
<comment type="similarity">
    <text evidence="9">Belongs to the SecE/SEC61-gamma family.</text>
</comment>
<evidence type="ECO:0000313" key="11">
    <source>
        <dbReference type="Proteomes" id="UP000440713"/>
    </source>
</evidence>
<gene>
    <name evidence="9 10" type="primary">secE</name>
    <name evidence="10" type="ORF">FYJ71_07560</name>
</gene>
<keyword evidence="4 9" id="KW-0812">Transmembrane</keyword>
<evidence type="ECO:0000256" key="8">
    <source>
        <dbReference type="ARBA" id="ARBA00023136"/>
    </source>
</evidence>
<dbReference type="EMBL" id="VUNE01000004">
    <property type="protein sequence ID" value="MST62823.1"/>
    <property type="molecule type" value="Genomic_DNA"/>
</dbReference>
<dbReference type="PANTHER" id="PTHR33910">
    <property type="entry name" value="PROTEIN TRANSLOCASE SUBUNIT SECE"/>
    <property type="match status" value="1"/>
</dbReference>
<dbReference type="GO" id="GO:0008320">
    <property type="term" value="F:protein transmembrane transporter activity"/>
    <property type="evidence" value="ECO:0007669"/>
    <property type="project" value="UniProtKB-UniRule"/>
</dbReference>
<comment type="subunit">
    <text evidence="9">Component of the Sec protein translocase complex. Heterotrimer consisting of SecY, SecE and SecG subunits. The heterotrimers can form oligomers, although 1 heterotrimer is thought to be able to translocate proteins. Interacts with the ribosome. Interacts with SecDF, and other proteins may be involved. Interacts with SecA.</text>
</comment>
<dbReference type="RefSeq" id="WP_154538253.1">
    <property type="nucleotide sequence ID" value="NZ_JAQYHJ010000081.1"/>
</dbReference>
<evidence type="ECO:0000256" key="3">
    <source>
        <dbReference type="ARBA" id="ARBA00022475"/>
    </source>
</evidence>
<evidence type="ECO:0000256" key="5">
    <source>
        <dbReference type="ARBA" id="ARBA00022927"/>
    </source>
</evidence>
<protein>
    <recommendedName>
        <fullName evidence="9">Protein translocase subunit SecE</fullName>
    </recommendedName>
</protein>
<dbReference type="InterPro" id="IPR005807">
    <property type="entry name" value="SecE_bac"/>
</dbReference>
<dbReference type="GO" id="GO:0065002">
    <property type="term" value="P:intracellular protein transmembrane transport"/>
    <property type="evidence" value="ECO:0007669"/>
    <property type="project" value="UniProtKB-UniRule"/>
</dbReference>
<evidence type="ECO:0000256" key="2">
    <source>
        <dbReference type="ARBA" id="ARBA00022448"/>
    </source>
</evidence>
<dbReference type="PANTHER" id="PTHR33910:SF1">
    <property type="entry name" value="PROTEIN TRANSLOCASE SUBUNIT SECE"/>
    <property type="match status" value="1"/>
</dbReference>
<comment type="caution">
    <text evidence="10">The sequence shown here is derived from an EMBL/GenBank/DDBJ whole genome shotgun (WGS) entry which is preliminary data.</text>
</comment>
<dbReference type="Gene3D" id="1.20.5.1030">
    <property type="entry name" value="Preprotein translocase secy subunit"/>
    <property type="match status" value="1"/>
</dbReference>
<keyword evidence="6 9" id="KW-1133">Transmembrane helix</keyword>
<comment type="subcellular location">
    <subcellularLocation>
        <location evidence="9">Cell membrane</location>
        <topology evidence="9">Single-pass membrane protein</topology>
    </subcellularLocation>
    <subcellularLocation>
        <location evidence="1">Membrane</location>
    </subcellularLocation>
</comment>
<keyword evidence="5 9" id="KW-0653">Protein transport</keyword>
<dbReference type="NCBIfam" id="TIGR00964">
    <property type="entry name" value="secE_bact"/>
    <property type="match status" value="1"/>
</dbReference>
<evidence type="ECO:0000256" key="6">
    <source>
        <dbReference type="ARBA" id="ARBA00022989"/>
    </source>
</evidence>
<dbReference type="AlphaFoldDB" id="A0A6N7XGV2"/>
<dbReference type="GO" id="GO:0005886">
    <property type="term" value="C:plasma membrane"/>
    <property type="evidence" value="ECO:0007669"/>
    <property type="project" value="UniProtKB-SubCell"/>
</dbReference>
<keyword evidence="2 9" id="KW-0813">Transport</keyword>
<proteinExistence type="inferred from homology"/>
<dbReference type="GO" id="GO:0043952">
    <property type="term" value="P:protein transport by the Sec complex"/>
    <property type="evidence" value="ECO:0007669"/>
    <property type="project" value="UniProtKB-UniRule"/>
</dbReference>
<dbReference type="InterPro" id="IPR001901">
    <property type="entry name" value="Translocase_SecE/Sec61-g"/>
</dbReference>
<keyword evidence="3 9" id="KW-1003">Cell membrane</keyword>
<feature type="transmembrane region" description="Helical" evidence="9">
    <location>
        <begin position="40"/>
        <end position="67"/>
    </location>
</feature>
<reference evidence="10 11" key="1">
    <citation type="submission" date="2019-08" db="EMBL/GenBank/DDBJ databases">
        <title>In-depth cultivation of the pig gut microbiome towards novel bacterial diversity and tailored functional studies.</title>
        <authorList>
            <person name="Wylensek D."/>
            <person name="Hitch T.C.A."/>
            <person name="Clavel T."/>
        </authorList>
    </citation>
    <scope>NUCLEOTIDE SEQUENCE [LARGE SCALE GENOMIC DNA]</scope>
    <source>
        <strain evidence="10 11">WCA-SAB-591-4A-A</strain>
    </source>
</reference>
<evidence type="ECO:0000256" key="4">
    <source>
        <dbReference type="ARBA" id="ARBA00022692"/>
    </source>
</evidence>
<evidence type="ECO:0000256" key="9">
    <source>
        <dbReference type="HAMAP-Rule" id="MF_00422"/>
    </source>
</evidence>
<dbReference type="HAMAP" id="MF_00422">
    <property type="entry name" value="SecE"/>
    <property type="match status" value="1"/>
</dbReference>